<evidence type="ECO:0000313" key="7">
    <source>
        <dbReference type="Proteomes" id="UP000076420"/>
    </source>
</evidence>
<feature type="domain" description="Antistasin-like" evidence="5">
    <location>
        <begin position="100"/>
        <end position="125"/>
    </location>
</feature>
<dbReference type="SUPFAM" id="SSF57262">
    <property type="entry name" value="Leech antihemostatic proteins"/>
    <property type="match status" value="1"/>
</dbReference>
<dbReference type="AlphaFoldDB" id="A0A2C9LI25"/>
<evidence type="ECO:0000313" key="6">
    <source>
        <dbReference type="EnsemblMetazoa" id="BGLB031419-PA"/>
    </source>
</evidence>
<feature type="signal peptide" evidence="4">
    <location>
        <begin position="1"/>
        <end position="23"/>
    </location>
</feature>
<evidence type="ECO:0000256" key="1">
    <source>
        <dbReference type="ARBA" id="ARBA00022690"/>
    </source>
</evidence>
<dbReference type="Pfam" id="PF02822">
    <property type="entry name" value="Antistasin"/>
    <property type="match status" value="1"/>
</dbReference>
<name>A0A2C9LI25_BIOGL</name>
<keyword evidence="4" id="KW-0732">Signal</keyword>
<organism evidence="6 7">
    <name type="scientific">Biomphalaria glabrata</name>
    <name type="common">Bloodfluke planorb</name>
    <name type="synonym">Freshwater snail</name>
    <dbReference type="NCBI Taxonomy" id="6526"/>
    <lineage>
        <taxon>Eukaryota</taxon>
        <taxon>Metazoa</taxon>
        <taxon>Spiralia</taxon>
        <taxon>Lophotrochozoa</taxon>
        <taxon>Mollusca</taxon>
        <taxon>Gastropoda</taxon>
        <taxon>Heterobranchia</taxon>
        <taxon>Euthyneura</taxon>
        <taxon>Panpulmonata</taxon>
        <taxon>Hygrophila</taxon>
        <taxon>Lymnaeoidea</taxon>
        <taxon>Planorbidae</taxon>
        <taxon>Biomphalaria</taxon>
    </lineage>
</organism>
<feature type="region of interest" description="Disordered" evidence="3">
    <location>
        <begin position="142"/>
        <end position="170"/>
    </location>
</feature>
<feature type="compositionally biased region" description="Polar residues" evidence="3">
    <location>
        <begin position="142"/>
        <end position="161"/>
    </location>
</feature>
<dbReference type="OrthoDB" id="6092901at2759"/>
<proteinExistence type="predicted"/>
<feature type="chain" id="PRO_5012203469" description="Antistasin-like domain-containing protein" evidence="4">
    <location>
        <begin position="24"/>
        <end position="190"/>
    </location>
</feature>
<dbReference type="GO" id="GO:0004867">
    <property type="term" value="F:serine-type endopeptidase inhibitor activity"/>
    <property type="evidence" value="ECO:0007669"/>
    <property type="project" value="UniProtKB-KW"/>
</dbReference>
<dbReference type="PROSITE" id="PS51252">
    <property type="entry name" value="ANTISTASIN"/>
    <property type="match status" value="1"/>
</dbReference>
<dbReference type="VEuPathDB" id="VectorBase:BGLAX_048763"/>
<evidence type="ECO:0000256" key="2">
    <source>
        <dbReference type="ARBA" id="ARBA00022900"/>
    </source>
</evidence>
<dbReference type="InterPro" id="IPR011061">
    <property type="entry name" value="Hirudin/antistatin"/>
</dbReference>
<evidence type="ECO:0000259" key="5">
    <source>
        <dbReference type="PROSITE" id="PS51252"/>
    </source>
</evidence>
<evidence type="ECO:0000256" key="4">
    <source>
        <dbReference type="SAM" id="SignalP"/>
    </source>
</evidence>
<protein>
    <recommendedName>
        <fullName evidence="5">Antistasin-like domain-containing protein</fullName>
    </recommendedName>
</protein>
<dbReference type="Proteomes" id="UP000076420">
    <property type="component" value="Unassembled WGS sequence"/>
</dbReference>
<reference evidence="6" key="1">
    <citation type="submission" date="2020-05" db="UniProtKB">
        <authorList>
            <consortium name="EnsemblMetazoa"/>
        </authorList>
    </citation>
    <scope>IDENTIFICATION</scope>
    <source>
        <strain evidence="6">BB02</strain>
    </source>
</reference>
<dbReference type="Gene3D" id="2.10.22.10">
    <property type="entry name" value="Antistasin, domain 1"/>
    <property type="match status" value="1"/>
</dbReference>
<sequence length="190" mass="20517">MASGQALYLLYVFSNSAVCLSYGATIVDAVKPHRCEDLLCAEPPLGCIAHAFKNEFNCPIKCSYSCGAPWCLPRTCAEHCPGDYAKDKMGCLTCDCKPSCEQKRCWVDCPFGYLRDKTGCRTCACAFSNTLPPVLLASTTSTLQQKPSENEAVSTRKGTQWSSSAPKATTTTPKSLYCILSSETTTSVST</sequence>
<gene>
    <name evidence="6" type="primary">106073809</name>
</gene>
<dbReference type="KEGG" id="bgt:106073809"/>
<dbReference type="RefSeq" id="XP_013089907.2">
    <property type="nucleotide sequence ID" value="XM_013234453.2"/>
</dbReference>
<keyword evidence="2" id="KW-0722">Serine protease inhibitor</keyword>
<dbReference type="VEuPathDB" id="VectorBase:BGLB031419"/>
<dbReference type="InterPro" id="IPR004094">
    <property type="entry name" value="Antistasin-like"/>
</dbReference>
<evidence type="ECO:0000256" key="3">
    <source>
        <dbReference type="SAM" id="MobiDB-lite"/>
    </source>
</evidence>
<keyword evidence="1" id="KW-0646">Protease inhibitor</keyword>
<accession>A0A2C9LI25</accession>
<dbReference type="EnsemblMetazoa" id="BGLB031419-RA">
    <property type="protein sequence ID" value="BGLB031419-PA"/>
    <property type="gene ID" value="BGLB031419"/>
</dbReference>